<feature type="compositionally biased region" description="Basic and acidic residues" evidence="1">
    <location>
        <begin position="69"/>
        <end position="78"/>
    </location>
</feature>
<organism evidence="2 3">
    <name type="scientific">Erythroxylum novogranatense</name>
    <dbReference type="NCBI Taxonomy" id="1862640"/>
    <lineage>
        <taxon>Eukaryota</taxon>
        <taxon>Viridiplantae</taxon>
        <taxon>Streptophyta</taxon>
        <taxon>Embryophyta</taxon>
        <taxon>Tracheophyta</taxon>
        <taxon>Spermatophyta</taxon>
        <taxon>Magnoliopsida</taxon>
        <taxon>eudicotyledons</taxon>
        <taxon>Gunneridae</taxon>
        <taxon>Pentapetalae</taxon>
        <taxon>rosids</taxon>
        <taxon>fabids</taxon>
        <taxon>Malpighiales</taxon>
        <taxon>Erythroxylaceae</taxon>
        <taxon>Erythroxylum</taxon>
    </lineage>
</organism>
<dbReference type="GO" id="GO:0006355">
    <property type="term" value="P:regulation of DNA-templated transcription"/>
    <property type="evidence" value="ECO:0007669"/>
    <property type="project" value="InterPro"/>
</dbReference>
<protein>
    <recommendedName>
        <fullName evidence="4">Protein LNK3</fullName>
    </recommendedName>
</protein>
<dbReference type="Proteomes" id="UP001159364">
    <property type="component" value="Linkage Group LG09"/>
</dbReference>
<feature type="region of interest" description="Disordered" evidence="1">
    <location>
        <begin position="68"/>
        <end position="111"/>
    </location>
</feature>
<evidence type="ECO:0008006" key="4">
    <source>
        <dbReference type="Google" id="ProtNLM"/>
    </source>
</evidence>
<proteinExistence type="predicted"/>
<dbReference type="PANTHER" id="PTHR33334">
    <property type="entry name" value="PROTEIN LNK1"/>
    <property type="match status" value="1"/>
</dbReference>
<keyword evidence="3" id="KW-1185">Reference proteome</keyword>
<comment type="caution">
    <text evidence="2">The sequence shown here is derived from an EMBL/GenBank/DDBJ whole genome shotgun (WGS) entry which is preliminary data.</text>
</comment>
<dbReference type="PANTHER" id="PTHR33334:SF10">
    <property type="entry name" value="PROTEIN LNK4"/>
    <property type="match status" value="1"/>
</dbReference>
<reference evidence="2 3" key="1">
    <citation type="submission" date="2021-09" db="EMBL/GenBank/DDBJ databases">
        <title>Genomic insights and catalytic innovation underlie evolution of tropane alkaloids biosynthesis.</title>
        <authorList>
            <person name="Wang Y.-J."/>
            <person name="Tian T."/>
            <person name="Huang J.-P."/>
            <person name="Huang S.-X."/>
        </authorList>
    </citation>
    <scope>NUCLEOTIDE SEQUENCE [LARGE SCALE GENOMIC DNA]</scope>
    <source>
        <strain evidence="2">KIB-2018</strain>
        <tissue evidence="2">Leaf</tissue>
    </source>
</reference>
<dbReference type="AlphaFoldDB" id="A0AAV8SVN0"/>
<name>A0AAV8SVN0_9ROSI</name>
<dbReference type="InterPro" id="IPR039928">
    <property type="entry name" value="LNK"/>
</dbReference>
<dbReference type="GO" id="GO:0007623">
    <property type="term" value="P:circadian rhythm"/>
    <property type="evidence" value="ECO:0007669"/>
    <property type="project" value="InterPro"/>
</dbReference>
<feature type="compositionally biased region" description="Basic and acidic residues" evidence="1">
    <location>
        <begin position="100"/>
        <end position="109"/>
    </location>
</feature>
<evidence type="ECO:0000256" key="1">
    <source>
        <dbReference type="SAM" id="MobiDB-lite"/>
    </source>
</evidence>
<evidence type="ECO:0000313" key="3">
    <source>
        <dbReference type="Proteomes" id="UP001159364"/>
    </source>
</evidence>
<gene>
    <name evidence="2" type="ORF">K2173_024530</name>
</gene>
<sequence length="404" mass="44933">MDWYLGSGNDYCVVPKDLRVSDRLPSPQSWSKWGISGFESYGLPHSCSFEDTNLNQENIALNDGQLKTESCKQRKDDSTVSGLARGRFEEPAKQSTLGRDQPDHHHHPDGAAGLEQFEEFFLSSLLEDLPGIETLDKPYCFSPGSQFEMGSPDNLVTDMILDSLSVCDSTHSMGSSRYLKTHAFSPSMSWEDDKVQSTEFPQCNSEQEDHLSAKVPPVNVLVPPEHNSINGDMEGQFSLEESVLQQLTMVMAQLTDKTRLCFRDALYRMAKSSTQRLQYQTGDLPEENFPWTVDHDETISDDQITELETNAIDRAVAGLMFNKQDLEAPDFSVSASSVDSKQEFMRTTGTGDYSSNHSSIAGPNYAVFPGDAEVPVFMSTVVNAEDQSSGNLAQNMMQQFYSNA</sequence>
<accession>A0AAV8SVN0</accession>
<evidence type="ECO:0000313" key="2">
    <source>
        <dbReference type="EMBL" id="KAJ8755985.1"/>
    </source>
</evidence>
<dbReference type="EMBL" id="JAIWQS010000009">
    <property type="protein sequence ID" value="KAJ8755985.1"/>
    <property type="molecule type" value="Genomic_DNA"/>
</dbReference>